<comment type="caution">
    <text evidence="3">The sequence shown here is derived from an EMBL/GenBank/DDBJ whole genome shotgun (WGS) entry which is preliminary data.</text>
</comment>
<dbReference type="GO" id="GO:1990431">
    <property type="term" value="P:priRNA 3'-end processing"/>
    <property type="evidence" value="ECO:0007669"/>
    <property type="project" value="TreeGrafter"/>
</dbReference>
<dbReference type="Pfam" id="PF04857">
    <property type="entry name" value="CAF1"/>
    <property type="match status" value="1"/>
</dbReference>
<name>A0A9P4NB76_9PLEO</name>
<gene>
    <name evidence="3" type="ORF">CC78DRAFT_557456</name>
</gene>
<dbReference type="PANTHER" id="PTHR15092:SF22">
    <property type="entry name" value="POLY(A)-SPECIFIC RIBONUCLEASE PNLDC1"/>
    <property type="match status" value="1"/>
</dbReference>
<dbReference type="Proteomes" id="UP000800093">
    <property type="component" value="Unassembled WGS sequence"/>
</dbReference>
<dbReference type="GO" id="GO:0000175">
    <property type="term" value="F:3'-5'-RNA exonuclease activity"/>
    <property type="evidence" value="ECO:0007669"/>
    <property type="project" value="TreeGrafter"/>
</dbReference>
<dbReference type="EMBL" id="ML986580">
    <property type="protein sequence ID" value="KAF2270017.1"/>
    <property type="molecule type" value="Genomic_DNA"/>
</dbReference>
<feature type="compositionally biased region" description="Acidic residues" evidence="2">
    <location>
        <begin position="444"/>
        <end position="453"/>
    </location>
</feature>
<keyword evidence="4" id="KW-1185">Reference proteome</keyword>
<reference evidence="4" key="1">
    <citation type="journal article" date="2020" name="Stud. Mycol.">
        <title>101 Dothideomycetes genomes: A test case for predicting lifestyles and emergence of pathogens.</title>
        <authorList>
            <person name="Haridas S."/>
            <person name="Albert R."/>
            <person name="Binder M."/>
            <person name="Bloem J."/>
            <person name="LaButti K."/>
            <person name="Salamov A."/>
            <person name="Andreopoulos B."/>
            <person name="Baker S."/>
            <person name="Barry K."/>
            <person name="Bills G."/>
            <person name="Bluhm B."/>
            <person name="Cannon C."/>
            <person name="Castanera R."/>
            <person name="Culley D."/>
            <person name="Daum C."/>
            <person name="Ezra D."/>
            <person name="Gonzalez J."/>
            <person name="Henrissat B."/>
            <person name="Kuo A."/>
            <person name="Liang C."/>
            <person name="Lipzen A."/>
            <person name="Lutzoni F."/>
            <person name="Magnuson J."/>
            <person name="Mondo S."/>
            <person name="Nolan M."/>
            <person name="Ohm R."/>
            <person name="Pangilinan J."/>
            <person name="Park H.-J."/>
            <person name="Ramirez L."/>
            <person name="Alfaro M."/>
            <person name="Sun H."/>
            <person name="Tritt A."/>
            <person name="Yoshinaga Y."/>
            <person name="Zwiers L.-H."/>
            <person name="Turgeon B."/>
            <person name="Goodwin S."/>
            <person name="Spatafora J."/>
            <person name="Crous P."/>
            <person name="Grigoriev I."/>
        </authorList>
    </citation>
    <scope>NUCLEOTIDE SEQUENCE [LARGE SCALE GENOMIC DNA]</scope>
    <source>
        <strain evidence="4">CBS 304.66</strain>
    </source>
</reference>
<evidence type="ECO:0000313" key="3">
    <source>
        <dbReference type="EMBL" id="KAF2270017.1"/>
    </source>
</evidence>
<dbReference type="OrthoDB" id="1432093at2759"/>
<dbReference type="InterPro" id="IPR006941">
    <property type="entry name" value="RNase_CAF1"/>
</dbReference>
<feature type="region of interest" description="Disordered" evidence="2">
    <location>
        <begin position="434"/>
        <end position="499"/>
    </location>
</feature>
<evidence type="ECO:0000313" key="4">
    <source>
        <dbReference type="Proteomes" id="UP000800093"/>
    </source>
</evidence>
<protein>
    <submittedName>
        <fullName evidence="3">CAF1-domain-containing protein</fullName>
    </submittedName>
</protein>
<dbReference type="Gene3D" id="3.30.420.10">
    <property type="entry name" value="Ribonuclease H-like superfamily/Ribonuclease H"/>
    <property type="match status" value="2"/>
</dbReference>
<evidence type="ECO:0000256" key="2">
    <source>
        <dbReference type="SAM" id="MobiDB-lite"/>
    </source>
</evidence>
<accession>A0A9P4NB76</accession>
<comment type="similarity">
    <text evidence="1">Belongs to the CAF1 family.</text>
</comment>
<sequence>MDVDTVSWPSRLLGLLIAISEAEFVSFDLELSGIRSRIAAQPRDSRRSTLEERYAEVREAASKYKILQVGITCARFDYIKNKYVLRPYNVSISPLVSERLDVERDITFQSGAIDFLLRNGFQMDAPFTKGVQYLSRQEAEWAMQRAYDRLDKKNPVADLQLKEEDVESLDFVRRVREAITKWKAGKSMQLDITTHTGLEEQPTMPVITRFEKRLVHQLVRAEFPGLVSIPRGEECIRILHYDELRELENTRKSKDRVMNQIVRQTGFRWVIEALAGGDIGPIDPTYFSRNPSGMITATDIADTKDRFARAVMRLRHRQPVLVGHNMFTDLVYLYQSFIGDLPPTLKEFQQAIHRLFPKIVDTKYLATYGVGDLNASPTLQEIAEKLQSQPLPKIITDANHSKYHKTEAHHEAGYDSLLTATVLIQLSTKLNCEGKGKLTTASDPSEDGFETAPEEQSSITPKGAEELVSGNGDPLPPTEEIKSPNPPTTIPISIPDETQRAIMKKKRNKKKNKKKIDPTEAMQHRFATRNLFDDLRNMDLDVEDAADELEEDAIDAEDAERTFTIWDGVASSLRPKATWEDQVYVPDESTPIVAFERNPMELIPNFNSDFWTEFGNTLRCFGTEEKVLKIADWEK</sequence>
<dbReference type="GO" id="GO:0003723">
    <property type="term" value="F:RNA binding"/>
    <property type="evidence" value="ECO:0007669"/>
    <property type="project" value="TreeGrafter"/>
</dbReference>
<organism evidence="3 4">
    <name type="scientific">Lojkania enalia</name>
    <dbReference type="NCBI Taxonomy" id="147567"/>
    <lineage>
        <taxon>Eukaryota</taxon>
        <taxon>Fungi</taxon>
        <taxon>Dikarya</taxon>
        <taxon>Ascomycota</taxon>
        <taxon>Pezizomycotina</taxon>
        <taxon>Dothideomycetes</taxon>
        <taxon>Pleosporomycetidae</taxon>
        <taxon>Pleosporales</taxon>
        <taxon>Pleosporales incertae sedis</taxon>
        <taxon>Lojkania</taxon>
    </lineage>
</organism>
<dbReference type="GO" id="GO:1990432">
    <property type="term" value="P:siRNA 3'-end processing"/>
    <property type="evidence" value="ECO:0007669"/>
    <property type="project" value="TreeGrafter"/>
</dbReference>
<dbReference type="GO" id="GO:0005634">
    <property type="term" value="C:nucleus"/>
    <property type="evidence" value="ECO:0007669"/>
    <property type="project" value="TreeGrafter"/>
</dbReference>
<proteinExistence type="inferred from homology"/>
<dbReference type="GO" id="GO:0000289">
    <property type="term" value="P:nuclear-transcribed mRNA poly(A) tail shortening"/>
    <property type="evidence" value="ECO:0007669"/>
    <property type="project" value="TreeGrafter"/>
</dbReference>
<dbReference type="InterPro" id="IPR036397">
    <property type="entry name" value="RNaseH_sf"/>
</dbReference>
<dbReference type="InterPro" id="IPR051181">
    <property type="entry name" value="CAF1_poly(A)_ribonucleases"/>
</dbReference>
<dbReference type="InterPro" id="IPR012337">
    <property type="entry name" value="RNaseH-like_sf"/>
</dbReference>
<dbReference type="PANTHER" id="PTHR15092">
    <property type="entry name" value="POLY A -SPECIFIC RIBONUCLEASE/TARGET OF EGR1, MEMBER 1"/>
    <property type="match status" value="1"/>
</dbReference>
<evidence type="ECO:0000256" key="1">
    <source>
        <dbReference type="ARBA" id="ARBA00008372"/>
    </source>
</evidence>
<dbReference type="AlphaFoldDB" id="A0A9P4NB76"/>
<dbReference type="SUPFAM" id="SSF53098">
    <property type="entry name" value="Ribonuclease H-like"/>
    <property type="match status" value="1"/>
</dbReference>